<evidence type="ECO:0000256" key="9">
    <source>
        <dbReference type="SAM" id="MobiDB-lite"/>
    </source>
</evidence>
<dbReference type="EMBL" id="JBEVYD010000008">
    <property type="protein sequence ID" value="KAL3231065.1"/>
    <property type="molecule type" value="Genomic_DNA"/>
</dbReference>
<evidence type="ECO:0000256" key="8">
    <source>
        <dbReference type="ARBA" id="ARBA00023136"/>
    </source>
</evidence>
<evidence type="ECO:0000256" key="3">
    <source>
        <dbReference type="ARBA" id="ARBA00022448"/>
    </source>
</evidence>
<keyword evidence="8 10" id="KW-0472">Membrane</keyword>
<feature type="transmembrane region" description="Helical" evidence="10">
    <location>
        <begin position="226"/>
        <end position="250"/>
    </location>
</feature>
<evidence type="ECO:0000313" key="12">
    <source>
        <dbReference type="EMBL" id="KAL3231065.1"/>
    </source>
</evidence>
<proteinExistence type="inferred from homology"/>
<evidence type="ECO:0000259" key="11">
    <source>
        <dbReference type="Pfam" id="PF01490"/>
    </source>
</evidence>
<keyword evidence="13" id="KW-1185">Reference proteome</keyword>
<evidence type="ECO:0000256" key="10">
    <source>
        <dbReference type="SAM" id="Phobius"/>
    </source>
</evidence>
<dbReference type="PANTHER" id="PTHR22950">
    <property type="entry name" value="AMINO ACID TRANSPORTER"/>
    <property type="match status" value="1"/>
</dbReference>
<organism evidence="12 13">
    <name type="scientific">Nakaseomyces bracarensis</name>
    <dbReference type="NCBI Taxonomy" id="273131"/>
    <lineage>
        <taxon>Eukaryota</taxon>
        <taxon>Fungi</taxon>
        <taxon>Dikarya</taxon>
        <taxon>Ascomycota</taxon>
        <taxon>Saccharomycotina</taxon>
        <taxon>Saccharomycetes</taxon>
        <taxon>Saccharomycetales</taxon>
        <taxon>Saccharomycetaceae</taxon>
        <taxon>Nakaseomyces</taxon>
    </lineage>
</organism>
<dbReference type="Pfam" id="PF01490">
    <property type="entry name" value="Aa_trans"/>
    <property type="match status" value="1"/>
</dbReference>
<dbReference type="PANTHER" id="PTHR22950:SF678">
    <property type="entry name" value="VACUOLAR AMINO ACID TRANSPORTER 5-RELATED"/>
    <property type="match status" value="1"/>
</dbReference>
<sequence length="445" mass="48726">MSTIRSGVVTLLHTACGAGILAIPYAFRPFGLVPALFMLSFCGMCSMMGLLLQARIAKYGPLKKVSFFTLAQVVNPALSVVFDAAIAIKCFGVGVSYMIVVGDLMPKIWANLTSSSVLHSRGFNITIIMAFVVGPLCFMRSLNSLRYASMIAIGSVAYLCILVIVHFVHVTPELEELKGEVALWLPRNEPTPLTTLPIFVFAYTCHHNMFSVINEQKNSNFTHVKFIAVFAIVVAFFLYITIGTAGYLTFGDNITGNIIALYPNTLSTTIGRIAIVLLVMLAFPLQCHPARESINNMVKYYQERTSPSQGNYEMTAVDQHTSVEETTHDTSSLSPLPTEEKEQMDNKRFLLITTIILVFSYLLAISVSSLARVLAIVGATGSTTISFILPGFFGWRLIGTEYDTSTGGLKSTTKLFKYLGLVMAFWGVIVMITSLIASIFFGASH</sequence>
<protein>
    <submittedName>
        <fullName evidence="12">Vacuolar amino acid transporter 5</fullName>
    </submittedName>
</protein>
<evidence type="ECO:0000256" key="6">
    <source>
        <dbReference type="ARBA" id="ARBA00022970"/>
    </source>
</evidence>
<evidence type="ECO:0000256" key="4">
    <source>
        <dbReference type="ARBA" id="ARBA00022554"/>
    </source>
</evidence>
<feature type="transmembrane region" description="Helical" evidence="10">
    <location>
        <begin position="418"/>
        <end position="443"/>
    </location>
</feature>
<feature type="transmembrane region" description="Helical" evidence="10">
    <location>
        <begin position="73"/>
        <end position="100"/>
    </location>
</feature>
<comment type="caution">
    <text evidence="12">The sequence shown here is derived from an EMBL/GenBank/DDBJ whole genome shotgun (WGS) entry which is preliminary data.</text>
</comment>
<name>A0ABR4NRW8_9SACH</name>
<feature type="transmembrane region" description="Helical" evidence="10">
    <location>
        <begin position="120"/>
        <end position="138"/>
    </location>
</feature>
<feature type="transmembrane region" description="Helical" evidence="10">
    <location>
        <begin position="373"/>
        <end position="398"/>
    </location>
</feature>
<feature type="transmembrane region" description="Helical" evidence="10">
    <location>
        <begin position="32"/>
        <end position="52"/>
    </location>
</feature>
<keyword evidence="5 10" id="KW-0812">Transmembrane</keyword>
<feature type="transmembrane region" description="Helical" evidence="10">
    <location>
        <begin position="349"/>
        <end position="367"/>
    </location>
</feature>
<evidence type="ECO:0000313" key="13">
    <source>
        <dbReference type="Proteomes" id="UP001623330"/>
    </source>
</evidence>
<comment type="similarity">
    <text evidence="2">Belongs to the amino acid/polyamine transporter 2 family.</text>
</comment>
<evidence type="ECO:0000256" key="1">
    <source>
        <dbReference type="ARBA" id="ARBA00004128"/>
    </source>
</evidence>
<evidence type="ECO:0000256" key="7">
    <source>
        <dbReference type="ARBA" id="ARBA00022989"/>
    </source>
</evidence>
<evidence type="ECO:0000256" key="2">
    <source>
        <dbReference type="ARBA" id="ARBA00008066"/>
    </source>
</evidence>
<dbReference type="InterPro" id="IPR013057">
    <property type="entry name" value="AA_transpt_TM"/>
</dbReference>
<keyword evidence="4" id="KW-0926">Vacuole</keyword>
<dbReference type="Proteomes" id="UP001623330">
    <property type="component" value="Unassembled WGS sequence"/>
</dbReference>
<gene>
    <name evidence="12" type="ORF">RNJ44_00704</name>
</gene>
<feature type="transmembrane region" description="Helical" evidence="10">
    <location>
        <begin position="191"/>
        <end position="214"/>
    </location>
</feature>
<keyword evidence="6" id="KW-0029">Amino-acid transport</keyword>
<reference evidence="12 13" key="1">
    <citation type="submission" date="2024-05" db="EMBL/GenBank/DDBJ databases">
        <title>Long read based assembly of the Candida bracarensis genome reveals expanded adhesin content.</title>
        <authorList>
            <person name="Marcet-Houben M."/>
            <person name="Ksiezopolska E."/>
            <person name="Gabaldon T."/>
        </authorList>
    </citation>
    <scope>NUCLEOTIDE SEQUENCE [LARGE SCALE GENOMIC DNA]</scope>
    <source>
        <strain evidence="12 13">CBM6</strain>
    </source>
</reference>
<evidence type="ECO:0000256" key="5">
    <source>
        <dbReference type="ARBA" id="ARBA00022692"/>
    </source>
</evidence>
<keyword evidence="7 10" id="KW-1133">Transmembrane helix</keyword>
<feature type="transmembrane region" description="Helical" evidence="10">
    <location>
        <begin position="150"/>
        <end position="171"/>
    </location>
</feature>
<keyword evidence="3" id="KW-0813">Transport</keyword>
<comment type="subcellular location">
    <subcellularLocation>
        <location evidence="1">Vacuole membrane</location>
        <topology evidence="1">Multi-pass membrane protein</topology>
    </subcellularLocation>
</comment>
<accession>A0ABR4NRW8</accession>
<feature type="domain" description="Amino acid transporter transmembrane" evidence="11">
    <location>
        <begin position="2"/>
        <end position="433"/>
    </location>
</feature>
<feature type="region of interest" description="Disordered" evidence="9">
    <location>
        <begin position="319"/>
        <end position="338"/>
    </location>
</feature>
<feature type="transmembrane region" description="Helical" evidence="10">
    <location>
        <begin position="270"/>
        <end position="287"/>
    </location>
</feature>